<feature type="domain" description="ZAD" evidence="3">
    <location>
        <begin position="8"/>
        <end position="83"/>
    </location>
</feature>
<reference evidence="5" key="1">
    <citation type="submission" date="2025-08" db="UniProtKB">
        <authorList>
            <consortium name="RefSeq"/>
        </authorList>
    </citation>
    <scope>IDENTIFICATION</scope>
    <source>
        <tissue evidence="5">Gonads</tissue>
    </source>
</reference>
<keyword evidence="1" id="KW-0862">Zinc</keyword>
<accession>A0A6J2Y3Y4</accession>
<feature type="region of interest" description="Disordered" evidence="2">
    <location>
        <begin position="463"/>
        <end position="489"/>
    </location>
</feature>
<feature type="binding site" evidence="1">
    <location>
        <position position="59"/>
    </location>
    <ligand>
        <name>Zn(2+)</name>
        <dbReference type="ChEBI" id="CHEBI:29105"/>
    </ligand>
</feature>
<dbReference type="AlphaFoldDB" id="A0A6J2Y3Y4"/>
<dbReference type="RefSeq" id="XP_030757644.1">
    <property type="nucleotide sequence ID" value="XM_030901784.1"/>
</dbReference>
<feature type="compositionally biased region" description="Basic and acidic residues" evidence="2">
    <location>
        <begin position="251"/>
        <end position="266"/>
    </location>
</feature>
<dbReference type="Gene3D" id="3.40.1800.20">
    <property type="match status" value="1"/>
</dbReference>
<dbReference type="GO" id="GO:0008270">
    <property type="term" value="F:zinc ion binding"/>
    <property type="evidence" value="ECO:0007669"/>
    <property type="project" value="UniProtKB-UniRule"/>
</dbReference>
<dbReference type="SMART" id="SM00355">
    <property type="entry name" value="ZnF_C2H2"/>
    <property type="match status" value="2"/>
</dbReference>
<sequence length="819" mass="91818">MNSTELTEVCRLCPSTHGLLNIFDGGLSATYNMREVILITTGIEISETDMVSKSICEKCFNITLKMFQFRQDALKQDRELKEKCVRLLVKGIKLPNTCITIKKERTEPKALGRQMKQELMSPPLPKSEIFSDLKRKRELHSSVADIYKTYPHLKLPKKCFADHMAPVVSLAMGQVEQYFRSAKLDMRKFIYRPRSKVNNMAKKRTTVLKQKTVTPLKISKKLFEINDGDNRRNSCSDYVCSSVDKNKKKRSLSEENDHLAPPNKEKRCSDQVIDKVGSEHVDAVTETRAQVENVIKETELLQPVIPLKSVEQPAEVMSEVAVISSPEGSDTSNRFTTAASTAKPDFIESLGLTPTVTTLKSQTLHICSVCGSVHSTVFDLKRHSRKHMVCQFCKLKFKTLESKQNHIDQECHMKRIMNAGVVVRIEKIDFNRKVREKYKNAFMDFPPLMPLEREELEINLVEQTTEEPKEPEQALQPSEEAPALEQQDKDASVDVIVLSDEETSVQPVTHPNIAAATENFVQNSSVVRPDVRIKNNSLLNFLAPNVTDVKLVKNLIDLTKSQCVESKEKTVQTDLPSNKNVIIHNSEGTCSFKNLKEQLKVYKVPVSIHNGSFSISYMFKPIEIPRRKMASWDQLPVNDVDDIGMIPITAQVNTQLTPVTTNNDPNISGAVQNPAMPHQQNIVSQNTSFLTNTVVHIMPSLLPVATSTHNQNPAPVIQQLSFSVVPPFSPGQETIKNSTSISSTSVNSNNTTNSLSTSSNSTVGVKSASLNTTKNRNRSPLTFKKPSNSRTAVRTPPRANNVIPDANSKFRVKNVWELQ</sequence>
<keyword evidence="1" id="KW-0479">Metal-binding</keyword>
<keyword evidence="1" id="KW-0863">Zinc-finger</keyword>
<evidence type="ECO:0000313" key="5">
    <source>
        <dbReference type="RefSeq" id="XP_030757644.1"/>
    </source>
</evidence>
<dbReference type="GeneID" id="115883424"/>
<keyword evidence="4" id="KW-1185">Reference proteome</keyword>
<dbReference type="PROSITE" id="PS51915">
    <property type="entry name" value="ZAD"/>
    <property type="match status" value="1"/>
</dbReference>
<dbReference type="GO" id="GO:0005634">
    <property type="term" value="C:nucleus"/>
    <property type="evidence" value="ECO:0007669"/>
    <property type="project" value="InterPro"/>
</dbReference>
<feature type="compositionally biased region" description="Polar residues" evidence="2">
    <location>
        <begin position="768"/>
        <end position="792"/>
    </location>
</feature>
<evidence type="ECO:0000259" key="3">
    <source>
        <dbReference type="PROSITE" id="PS51915"/>
    </source>
</evidence>
<evidence type="ECO:0000256" key="1">
    <source>
        <dbReference type="PROSITE-ProRule" id="PRU01263"/>
    </source>
</evidence>
<organism evidence="4 5">
    <name type="scientific">Sitophilus oryzae</name>
    <name type="common">Rice weevil</name>
    <name type="synonym">Curculio oryzae</name>
    <dbReference type="NCBI Taxonomy" id="7048"/>
    <lineage>
        <taxon>Eukaryota</taxon>
        <taxon>Metazoa</taxon>
        <taxon>Ecdysozoa</taxon>
        <taxon>Arthropoda</taxon>
        <taxon>Hexapoda</taxon>
        <taxon>Insecta</taxon>
        <taxon>Pterygota</taxon>
        <taxon>Neoptera</taxon>
        <taxon>Endopterygota</taxon>
        <taxon>Coleoptera</taxon>
        <taxon>Polyphaga</taxon>
        <taxon>Cucujiformia</taxon>
        <taxon>Curculionidae</taxon>
        <taxon>Dryophthorinae</taxon>
        <taxon>Sitophilus</taxon>
    </lineage>
</organism>
<feature type="compositionally biased region" description="Low complexity" evidence="2">
    <location>
        <begin position="737"/>
        <end position="762"/>
    </location>
</feature>
<dbReference type="InterPro" id="IPR012934">
    <property type="entry name" value="Znf_AD"/>
</dbReference>
<protein>
    <submittedName>
        <fullName evidence="5">Uncharacterized protein LOC115883424 isoform X2</fullName>
    </submittedName>
</protein>
<gene>
    <name evidence="5" type="primary">LOC115883424</name>
</gene>
<dbReference type="Proteomes" id="UP000504635">
    <property type="component" value="Unplaced"/>
</dbReference>
<evidence type="ECO:0000313" key="4">
    <source>
        <dbReference type="Proteomes" id="UP000504635"/>
    </source>
</evidence>
<dbReference type="SUPFAM" id="SSF57716">
    <property type="entry name" value="Glucocorticoid receptor-like (DNA-binding domain)"/>
    <property type="match status" value="1"/>
</dbReference>
<feature type="binding site" evidence="1">
    <location>
        <position position="56"/>
    </location>
    <ligand>
        <name>Zn(2+)</name>
        <dbReference type="ChEBI" id="CHEBI:29105"/>
    </ligand>
</feature>
<dbReference type="OrthoDB" id="6784650at2759"/>
<dbReference type="SMART" id="SM00868">
    <property type="entry name" value="zf-AD"/>
    <property type="match status" value="1"/>
</dbReference>
<feature type="region of interest" description="Disordered" evidence="2">
    <location>
        <begin position="735"/>
        <end position="804"/>
    </location>
</feature>
<dbReference type="InterPro" id="IPR013087">
    <property type="entry name" value="Znf_C2H2_type"/>
</dbReference>
<feature type="binding site" evidence="1">
    <location>
        <position position="10"/>
    </location>
    <ligand>
        <name>Zn(2+)</name>
        <dbReference type="ChEBI" id="CHEBI:29105"/>
    </ligand>
</feature>
<feature type="region of interest" description="Disordered" evidence="2">
    <location>
        <begin position="246"/>
        <end position="266"/>
    </location>
</feature>
<dbReference type="Pfam" id="PF07776">
    <property type="entry name" value="zf-AD"/>
    <property type="match status" value="1"/>
</dbReference>
<evidence type="ECO:0000256" key="2">
    <source>
        <dbReference type="SAM" id="MobiDB-lite"/>
    </source>
</evidence>
<name>A0A6J2Y3Y4_SITOR</name>
<proteinExistence type="predicted"/>
<feature type="binding site" evidence="1">
    <location>
        <position position="13"/>
    </location>
    <ligand>
        <name>Zn(2+)</name>
        <dbReference type="ChEBI" id="CHEBI:29105"/>
    </ligand>
</feature>